<evidence type="ECO:0000313" key="3">
    <source>
        <dbReference type="Proteomes" id="UP001259659"/>
    </source>
</evidence>
<accession>A0ABU2FE79</accession>
<dbReference type="Proteomes" id="UP001259659">
    <property type="component" value="Unassembled WGS sequence"/>
</dbReference>
<dbReference type="Pfam" id="PF01425">
    <property type="entry name" value="Amidase"/>
    <property type="match status" value="1"/>
</dbReference>
<dbReference type="SUPFAM" id="SSF75304">
    <property type="entry name" value="Amidase signature (AS) enzymes"/>
    <property type="match status" value="1"/>
</dbReference>
<evidence type="ECO:0000313" key="2">
    <source>
        <dbReference type="EMBL" id="MDS0260565.1"/>
    </source>
</evidence>
<gene>
    <name evidence="2" type="ORF">NDI56_14255</name>
</gene>
<comment type="caution">
    <text evidence="2">The sequence shown here is derived from an EMBL/GenBank/DDBJ whole genome shotgun (WGS) entry which is preliminary data.</text>
</comment>
<reference evidence="2 3" key="1">
    <citation type="submission" date="2022-06" db="EMBL/GenBank/DDBJ databases">
        <title>Haloarcula sp. a new haloarchaeum isolate from saline soil.</title>
        <authorList>
            <person name="Strakova D."/>
            <person name="Galisteo C."/>
            <person name="Sanchez-Porro C."/>
            <person name="Ventosa A."/>
        </authorList>
    </citation>
    <scope>NUCLEOTIDE SEQUENCE [LARGE SCALE GENOMIC DNA]</scope>
    <source>
        <strain evidence="2 3">S1CR25-12</strain>
    </source>
</reference>
<dbReference type="PANTHER" id="PTHR42678:SF34">
    <property type="entry name" value="OS04G0183300 PROTEIN"/>
    <property type="match status" value="1"/>
</dbReference>
<keyword evidence="3" id="KW-1185">Reference proteome</keyword>
<dbReference type="PANTHER" id="PTHR42678">
    <property type="entry name" value="AMIDASE"/>
    <property type="match status" value="1"/>
</dbReference>
<proteinExistence type="predicted"/>
<dbReference type="InterPro" id="IPR036928">
    <property type="entry name" value="AS_sf"/>
</dbReference>
<sequence>MSSPLSVPEATIGEIHRAMDEGTLTSAELVETYLDRIAAYDRDGPELTAIVTVNPDARARAATLDDEFAASGPVGPLHGIPVLVKDQAETAGIPTSFGSEAFSEYTPTEDAELVARIKDAGGIVLAKTNLPDWAASWFGYSSVLGETKNPYALDRDPGGSSAGTGAGVAANLGTVGVGEDTGGSVRVPASCCNLFGIRVTTGLISRTGLSPLVTRQDTAGPMARTVTDMTRLLDVMVGYDPADRWTGAVHRAQAADYLDQLDTDALSGARLGVLRDAFGDDGDPDAEPVNAVVEVALERIADAGATLVDPVTIPDLDERIRETSLYVLQSKRDLNDFFAARDDAPVDSVTELYDRDAYHDKLDLFADIATDGPADPTAAESYWRKVAAQEALQREIRYVHAEHDLDALIFPDVQVVPPTRATLQAGIDTAAYPTNTVIGSQSSCPAVSMPAGFTDDGLPVGVELLGTPFRESSLLSLAYSYEQAVDPRRPPEHAPELPT</sequence>
<dbReference type="Gene3D" id="3.90.1300.10">
    <property type="entry name" value="Amidase signature (AS) domain"/>
    <property type="match status" value="1"/>
</dbReference>
<protein>
    <submittedName>
        <fullName evidence="2">Amidase family protein</fullName>
    </submittedName>
</protein>
<dbReference type="RefSeq" id="WP_310920287.1">
    <property type="nucleotide sequence ID" value="NZ_JAMQON010000004.1"/>
</dbReference>
<dbReference type="EMBL" id="JAMQON010000004">
    <property type="protein sequence ID" value="MDS0260565.1"/>
    <property type="molecule type" value="Genomic_DNA"/>
</dbReference>
<name>A0ABU2FE79_9EURY</name>
<evidence type="ECO:0000259" key="1">
    <source>
        <dbReference type="Pfam" id="PF01425"/>
    </source>
</evidence>
<dbReference type="PIRSF" id="PIRSF001221">
    <property type="entry name" value="Amidase_fungi"/>
    <property type="match status" value="1"/>
</dbReference>
<dbReference type="InterPro" id="IPR023631">
    <property type="entry name" value="Amidase_dom"/>
</dbReference>
<feature type="domain" description="Amidase" evidence="1">
    <location>
        <begin position="28"/>
        <end position="475"/>
    </location>
</feature>
<organism evidence="2 3">
    <name type="scientific">Haloarcula saliterrae</name>
    <dbReference type="NCBI Taxonomy" id="2950534"/>
    <lineage>
        <taxon>Archaea</taxon>
        <taxon>Methanobacteriati</taxon>
        <taxon>Methanobacteriota</taxon>
        <taxon>Stenosarchaea group</taxon>
        <taxon>Halobacteria</taxon>
        <taxon>Halobacteriales</taxon>
        <taxon>Haloarculaceae</taxon>
        <taxon>Haloarcula</taxon>
    </lineage>
</organism>